<keyword evidence="3 5" id="KW-1133">Transmembrane helix</keyword>
<dbReference type="InterPro" id="IPR049453">
    <property type="entry name" value="Memb_transporter_dom"/>
</dbReference>
<dbReference type="OrthoDB" id="8670769at2"/>
<comment type="caution">
    <text evidence="7">The sequence shown here is derived from an EMBL/GenBank/DDBJ whole genome shotgun (WGS) entry which is preliminary data.</text>
</comment>
<dbReference type="Pfam" id="PF13515">
    <property type="entry name" value="FUSC_2"/>
    <property type="match status" value="1"/>
</dbReference>
<feature type="transmembrane region" description="Helical" evidence="5">
    <location>
        <begin position="397"/>
        <end position="418"/>
    </location>
</feature>
<evidence type="ECO:0000313" key="7">
    <source>
        <dbReference type="EMBL" id="GAN80499.1"/>
    </source>
</evidence>
<feature type="transmembrane region" description="Helical" evidence="5">
    <location>
        <begin position="476"/>
        <end position="497"/>
    </location>
</feature>
<evidence type="ECO:0000259" key="6">
    <source>
        <dbReference type="Pfam" id="PF13515"/>
    </source>
</evidence>
<evidence type="ECO:0000256" key="3">
    <source>
        <dbReference type="ARBA" id="ARBA00022989"/>
    </source>
</evidence>
<protein>
    <recommendedName>
        <fullName evidence="6">Integral membrane bound transporter domain-containing protein</fullName>
    </recommendedName>
</protein>
<feature type="transmembrane region" description="Helical" evidence="5">
    <location>
        <begin position="91"/>
        <end position="108"/>
    </location>
</feature>
<evidence type="ECO:0000256" key="5">
    <source>
        <dbReference type="SAM" id="Phobius"/>
    </source>
</evidence>
<feature type="transmembrane region" description="Helical" evidence="5">
    <location>
        <begin position="140"/>
        <end position="161"/>
    </location>
</feature>
<evidence type="ECO:0000256" key="1">
    <source>
        <dbReference type="ARBA" id="ARBA00004141"/>
    </source>
</evidence>
<dbReference type="GO" id="GO:0016020">
    <property type="term" value="C:membrane"/>
    <property type="evidence" value="ECO:0007669"/>
    <property type="project" value="UniProtKB-SubCell"/>
</dbReference>
<evidence type="ECO:0000313" key="8">
    <source>
        <dbReference type="Proteomes" id="UP000032668"/>
    </source>
</evidence>
<dbReference type="RefSeq" id="WP_048878913.1">
    <property type="nucleotide sequence ID" value="NZ_BANC01000047.1"/>
</dbReference>
<feature type="transmembrane region" description="Helical" evidence="5">
    <location>
        <begin position="67"/>
        <end position="85"/>
    </location>
</feature>
<dbReference type="EMBL" id="BANC01000047">
    <property type="protein sequence ID" value="GAN80499.1"/>
    <property type="molecule type" value="Genomic_DNA"/>
</dbReference>
<keyword evidence="8" id="KW-1185">Reference proteome</keyword>
<feature type="transmembrane region" description="Helical" evidence="5">
    <location>
        <begin position="25"/>
        <end position="55"/>
    </location>
</feature>
<comment type="subcellular location">
    <subcellularLocation>
        <location evidence="1">Membrane</location>
        <topology evidence="1">Multi-pass membrane protein</topology>
    </subcellularLocation>
</comment>
<keyword evidence="2 5" id="KW-0812">Transmembrane</keyword>
<name>A0A0D6PI44_9PROT</name>
<accession>A0A0D6PI44</accession>
<keyword evidence="4 5" id="KW-0472">Membrane</keyword>
<feature type="transmembrane region" description="Helical" evidence="5">
    <location>
        <begin position="424"/>
        <end position="455"/>
    </location>
</feature>
<evidence type="ECO:0000256" key="4">
    <source>
        <dbReference type="ARBA" id="ARBA00023136"/>
    </source>
</evidence>
<feature type="domain" description="Integral membrane bound transporter" evidence="6">
    <location>
        <begin position="365"/>
        <end position="489"/>
    </location>
</feature>
<feature type="transmembrane region" description="Helical" evidence="5">
    <location>
        <begin position="115"/>
        <end position="134"/>
    </location>
</feature>
<gene>
    <name evidence="7" type="ORF">Aam_048_001</name>
</gene>
<dbReference type="STRING" id="1120923.SAMN02746095_03934"/>
<reference evidence="7 8" key="1">
    <citation type="submission" date="2012-11" db="EMBL/GenBank/DDBJ databases">
        <title>Whole genome sequence of Acidocella aminolytica 101 = DSM 11237.</title>
        <authorList>
            <person name="Azuma Y."/>
            <person name="Higashiura N."/>
            <person name="Hirakawa H."/>
            <person name="Matsushita K."/>
        </authorList>
    </citation>
    <scope>NUCLEOTIDE SEQUENCE [LARGE SCALE GENOMIC DNA]</scope>
    <source>
        <strain evidence="8">101 / DSM 11237</strain>
    </source>
</reference>
<proteinExistence type="predicted"/>
<evidence type="ECO:0000256" key="2">
    <source>
        <dbReference type="ARBA" id="ARBA00022692"/>
    </source>
</evidence>
<sequence>MIARLATAAKRLAAQDWNLSAGLRAALACGVPLALAALCDAPGLSWTALIAFWIVPIDPGWPRRRQLVTITAFILASATGAFLAVLLRPHLLIASLFAGLWCFGAIFIRVWGEAAASAGSMVAVILLILLGVHQTSSLSVAVQMAALTLAGGFWGLGLVMLPGGKRLEATLRVAIAHIFTLEAMLAEDIRDGTSRLRRGAVRDAIEAAREAIAAAPPPQPGMTSARQVALGAFIRADHLLLALLTLRTSLTDAACGSASCQALNGLPGYLHDQAAALAEGVSSTLRSGQQLPLSTPPEIAAALADAWHWASPFTSVDLPPDPAVNSTGKGALSRRILLLRENLSWSSLSCRHAARFAVTGSGLTALTNVLGLPHSHWITLAAVIVLQTYPSTTLQRALARVGGTIVGGAIAAAAALMLEGPAEAMVVMVPLSLLAMTVRSASYALYVICVTPLFLVMTELYADSGIFSSGLSIERLADNLVGAAIGLLMTVLFWPSWESRALRPLLAQAVRANGAFLLAALATNQTAEPPLTNPRLDALCRAAGIAGNNAEAALRRMQNEPRLSQPLALAPAMVIAEAARGLAAIAIGSLMRARQAEGCAEAESSACALEIDEIGERLRAIADDIARASTPNRPPPTRTASEPPEILRARHLLALIEEATLGLEARQPIP</sequence>
<organism evidence="7 8">
    <name type="scientific">Acidocella aminolytica 101 = DSM 11237</name>
    <dbReference type="NCBI Taxonomy" id="1120923"/>
    <lineage>
        <taxon>Bacteria</taxon>
        <taxon>Pseudomonadati</taxon>
        <taxon>Pseudomonadota</taxon>
        <taxon>Alphaproteobacteria</taxon>
        <taxon>Acetobacterales</taxon>
        <taxon>Acidocellaceae</taxon>
        <taxon>Acidocella</taxon>
    </lineage>
</organism>
<dbReference type="AlphaFoldDB" id="A0A0D6PI44"/>
<dbReference type="Proteomes" id="UP000032668">
    <property type="component" value="Unassembled WGS sequence"/>
</dbReference>